<dbReference type="InterPro" id="IPR032808">
    <property type="entry name" value="DoxX"/>
</dbReference>
<evidence type="ECO:0000256" key="7">
    <source>
        <dbReference type="SAM" id="Phobius"/>
    </source>
</evidence>
<comment type="similarity">
    <text evidence="2">Belongs to the DoxX family.</text>
</comment>
<dbReference type="EMBL" id="JAAXKZ010000030">
    <property type="protein sequence ID" value="NMH92031.1"/>
    <property type="molecule type" value="Genomic_DNA"/>
</dbReference>
<dbReference type="InterPro" id="IPR055878">
    <property type="entry name" value="DUF7455"/>
</dbReference>
<evidence type="ECO:0000313" key="10">
    <source>
        <dbReference type="Proteomes" id="UP000586918"/>
    </source>
</evidence>
<comment type="caution">
    <text evidence="9">The sequence shown here is derived from an EMBL/GenBank/DDBJ whole genome shotgun (WGS) entry which is preliminary data.</text>
</comment>
<protein>
    <submittedName>
        <fullName evidence="9">DoxX family protein</fullName>
    </submittedName>
</protein>
<evidence type="ECO:0000256" key="6">
    <source>
        <dbReference type="ARBA" id="ARBA00023136"/>
    </source>
</evidence>
<keyword evidence="6 7" id="KW-0472">Membrane</keyword>
<dbReference type="Pfam" id="PF24254">
    <property type="entry name" value="DUF7455"/>
    <property type="match status" value="1"/>
</dbReference>
<evidence type="ECO:0000313" key="9">
    <source>
        <dbReference type="EMBL" id="NMH92031.1"/>
    </source>
</evidence>
<keyword evidence="3" id="KW-1003">Cell membrane</keyword>
<dbReference type="PANTHER" id="PTHR33452:SF1">
    <property type="entry name" value="INNER MEMBRANE PROTEIN YPHA-RELATED"/>
    <property type="match status" value="1"/>
</dbReference>
<evidence type="ECO:0000256" key="3">
    <source>
        <dbReference type="ARBA" id="ARBA00022475"/>
    </source>
</evidence>
<keyword evidence="10" id="KW-1185">Reference proteome</keyword>
<dbReference type="InterPro" id="IPR051907">
    <property type="entry name" value="DoxX-like_oxidoreductase"/>
</dbReference>
<dbReference type="Pfam" id="PF07681">
    <property type="entry name" value="DoxX"/>
    <property type="match status" value="1"/>
</dbReference>
<sequence length="240" mass="25472">MLHAVAAVPGCDRCPAIARYRAVLPAGELLFCGHHTREHLARLLEIGPGWARFPTHHPVGRCSRYGPARCTRPAPPGERTMNMTTTDITGVRNTALVQMARDLVLLVARVGLGVMMVVHAKLEYDFGGGSLAGVGKLFEQAGVPLPAITGPANMLGELIGGIAMILGLAVPVVGVLMALNMAGAWIFVHTSGLFSMDHNGPELVIALGLLSLVLAVTGSGRFGLDHLIVRRLRRRSRTTA</sequence>
<feature type="transmembrane region" description="Helical" evidence="7">
    <location>
        <begin position="203"/>
        <end position="224"/>
    </location>
</feature>
<evidence type="ECO:0000256" key="2">
    <source>
        <dbReference type="ARBA" id="ARBA00006679"/>
    </source>
</evidence>
<feature type="transmembrane region" description="Helical" evidence="7">
    <location>
        <begin position="162"/>
        <end position="188"/>
    </location>
</feature>
<proteinExistence type="inferred from homology"/>
<evidence type="ECO:0000259" key="8">
    <source>
        <dbReference type="Pfam" id="PF24254"/>
    </source>
</evidence>
<feature type="domain" description="DUF7455" evidence="8">
    <location>
        <begin position="9"/>
        <end position="53"/>
    </location>
</feature>
<dbReference type="GO" id="GO:0005886">
    <property type="term" value="C:plasma membrane"/>
    <property type="evidence" value="ECO:0007669"/>
    <property type="project" value="UniProtKB-SubCell"/>
</dbReference>
<comment type="subcellular location">
    <subcellularLocation>
        <location evidence="1">Cell membrane</location>
        <topology evidence="1">Multi-pass membrane protein</topology>
    </subcellularLocation>
</comment>
<evidence type="ECO:0000256" key="5">
    <source>
        <dbReference type="ARBA" id="ARBA00022989"/>
    </source>
</evidence>
<dbReference type="PANTHER" id="PTHR33452">
    <property type="entry name" value="OXIDOREDUCTASE CATD-RELATED"/>
    <property type="match status" value="1"/>
</dbReference>
<reference evidence="9 10" key="1">
    <citation type="submission" date="2020-04" db="EMBL/GenBank/DDBJ databases">
        <authorList>
            <person name="Klaysubun C."/>
            <person name="Duangmal K."/>
            <person name="Lipun K."/>
        </authorList>
    </citation>
    <scope>NUCLEOTIDE SEQUENCE [LARGE SCALE GENOMIC DNA]</scope>
    <source>
        <strain evidence="9 10">DSM 45300</strain>
    </source>
</reference>
<accession>A0A848DHP9</accession>
<keyword evidence="5 7" id="KW-1133">Transmembrane helix</keyword>
<evidence type="ECO:0000256" key="4">
    <source>
        <dbReference type="ARBA" id="ARBA00022692"/>
    </source>
</evidence>
<keyword evidence="4 7" id="KW-0812">Transmembrane</keyword>
<gene>
    <name evidence="9" type="ORF">HF519_10705</name>
</gene>
<dbReference type="Proteomes" id="UP000586918">
    <property type="component" value="Unassembled WGS sequence"/>
</dbReference>
<name>A0A848DHP9_9PSEU</name>
<evidence type="ECO:0000256" key="1">
    <source>
        <dbReference type="ARBA" id="ARBA00004651"/>
    </source>
</evidence>
<organism evidence="9 10">
    <name type="scientific">Pseudonocardia bannensis</name>
    <dbReference type="NCBI Taxonomy" id="630973"/>
    <lineage>
        <taxon>Bacteria</taxon>
        <taxon>Bacillati</taxon>
        <taxon>Actinomycetota</taxon>
        <taxon>Actinomycetes</taxon>
        <taxon>Pseudonocardiales</taxon>
        <taxon>Pseudonocardiaceae</taxon>
        <taxon>Pseudonocardia</taxon>
    </lineage>
</organism>
<dbReference type="AlphaFoldDB" id="A0A848DHP9"/>